<dbReference type="InterPro" id="IPR053206">
    <property type="entry name" value="Dimeric_xanthone_biosynth"/>
</dbReference>
<evidence type="ECO:0000259" key="1">
    <source>
        <dbReference type="Pfam" id="PF01814"/>
    </source>
</evidence>
<dbReference type="OrthoDB" id="8225825at2"/>
<gene>
    <name evidence="2" type="ORF">FHX37_4115</name>
</gene>
<dbReference type="Pfam" id="PF01814">
    <property type="entry name" value="Hemerythrin"/>
    <property type="match status" value="1"/>
</dbReference>
<dbReference type="InterPro" id="IPR012312">
    <property type="entry name" value="Hemerythrin-like"/>
</dbReference>
<evidence type="ECO:0000313" key="2">
    <source>
        <dbReference type="EMBL" id="TQN28751.1"/>
    </source>
</evidence>
<keyword evidence="3" id="KW-1185">Reference proteome</keyword>
<sequence>MADSTTDERAQALGEQLITAHDEFRGELARLREQLDSFLAGGGSADTPAPPALDHQLRTNCLSFCEHLHGHHTAEDTRLFPYLEEHYPDLAPAIARLRDEHGTVGRLLGDIRTLLEEAAQHDPARVRDEFRRLSTELEEHLTYEEEQLVPTLNTFRGNPF</sequence>
<dbReference type="Proteomes" id="UP000317422">
    <property type="component" value="Unassembled WGS sequence"/>
</dbReference>
<proteinExistence type="predicted"/>
<protein>
    <submittedName>
        <fullName evidence="2">Hemerythrin HHE cation binding domain-containing protein</fullName>
    </submittedName>
</protein>
<dbReference type="CDD" id="cd12108">
    <property type="entry name" value="Hr-like"/>
    <property type="match status" value="1"/>
</dbReference>
<dbReference type="AlphaFoldDB" id="A0A543NA82"/>
<dbReference type="PANTHER" id="PTHR38048">
    <property type="entry name" value="EXPRESSED PROTEIN"/>
    <property type="match status" value="1"/>
</dbReference>
<reference evidence="2 3" key="1">
    <citation type="submission" date="2019-06" db="EMBL/GenBank/DDBJ databases">
        <title>Sequencing the genomes of 1000 actinobacteria strains.</title>
        <authorList>
            <person name="Klenk H.-P."/>
        </authorList>
    </citation>
    <scope>NUCLEOTIDE SEQUENCE [LARGE SCALE GENOMIC DNA]</scope>
    <source>
        <strain evidence="2 3">DSM 45015</strain>
    </source>
</reference>
<dbReference type="RefSeq" id="WP_141925752.1">
    <property type="nucleotide sequence ID" value="NZ_VFQC01000002.1"/>
</dbReference>
<evidence type="ECO:0000313" key="3">
    <source>
        <dbReference type="Proteomes" id="UP000317422"/>
    </source>
</evidence>
<dbReference type="EMBL" id="VFQC01000002">
    <property type="protein sequence ID" value="TQN28751.1"/>
    <property type="molecule type" value="Genomic_DNA"/>
</dbReference>
<name>A0A543NA82_9ACTN</name>
<dbReference type="Gene3D" id="1.20.120.520">
    <property type="entry name" value="nmb1532 protein domain like"/>
    <property type="match status" value="1"/>
</dbReference>
<feature type="domain" description="Hemerythrin-like" evidence="1">
    <location>
        <begin position="16"/>
        <end position="152"/>
    </location>
</feature>
<comment type="caution">
    <text evidence="2">The sequence shown here is derived from an EMBL/GenBank/DDBJ whole genome shotgun (WGS) entry which is preliminary data.</text>
</comment>
<organism evidence="2 3">
    <name type="scientific">Haloactinospora alba</name>
    <dbReference type="NCBI Taxonomy" id="405555"/>
    <lineage>
        <taxon>Bacteria</taxon>
        <taxon>Bacillati</taxon>
        <taxon>Actinomycetota</taxon>
        <taxon>Actinomycetes</taxon>
        <taxon>Streptosporangiales</taxon>
        <taxon>Nocardiopsidaceae</taxon>
        <taxon>Haloactinospora</taxon>
    </lineage>
</organism>
<dbReference type="PANTHER" id="PTHR38048:SF2">
    <property type="entry name" value="HEMERYTHRIN-LIKE DOMAIN-CONTAINING PROTEIN"/>
    <property type="match status" value="1"/>
</dbReference>
<accession>A0A543NA82</accession>